<dbReference type="Pfam" id="PF02738">
    <property type="entry name" value="MoCoBD_1"/>
    <property type="match status" value="1"/>
</dbReference>
<keyword evidence="1" id="KW-0500">Molybdenum</keyword>
<protein>
    <submittedName>
        <fullName evidence="5">Carbon monoxide dehydrogenase</fullName>
    </submittedName>
</protein>
<dbReference type="PANTHER" id="PTHR11908:SF132">
    <property type="entry name" value="ALDEHYDE OXIDASE 1-RELATED"/>
    <property type="match status" value="1"/>
</dbReference>
<dbReference type="InterPro" id="IPR046867">
    <property type="entry name" value="AldOxase/xan_DH_MoCoBD2"/>
</dbReference>
<dbReference type="AlphaFoldDB" id="A0A2I8VJG2"/>
<dbReference type="SMART" id="SM01008">
    <property type="entry name" value="Ald_Xan_dh_C"/>
    <property type="match status" value="1"/>
</dbReference>
<evidence type="ECO:0000256" key="1">
    <source>
        <dbReference type="ARBA" id="ARBA00022505"/>
    </source>
</evidence>
<evidence type="ECO:0000313" key="5">
    <source>
        <dbReference type="EMBL" id="AUV82045.1"/>
    </source>
</evidence>
<dbReference type="OrthoDB" id="57164at2157"/>
<dbReference type="InterPro" id="IPR008274">
    <property type="entry name" value="AldOxase/xan_DH_MoCoBD1"/>
</dbReference>
<dbReference type="Pfam" id="PF20256">
    <property type="entry name" value="MoCoBD_2"/>
    <property type="match status" value="1"/>
</dbReference>
<evidence type="ECO:0000313" key="6">
    <source>
        <dbReference type="Proteomes" id="UP000236584"/>
    </source>
</evidence>
<dbReference type="Pfam" id="PF01315">
    <property type="entry name" value="Ald_Xan_dh_C"/>
    <property type="match status" value="1"/>
</dbReference>
<dbReference type="SUPFAM" id="SSF56003">
    <property type="entry name" value="Molybdenum cofactor-binding domain"/>
    <property type="match status" value="1"/>
</dbReference>
<reference evidence="5 6" key="1">
    <citation type="submission" date="2018-01" db="EMBL/GenBank/DDBJ databases">
        <title>Complete genome sequence of Salinigranum rubrum GX10T, an extremely halophilic archaeon isolated from a marine solar saltern.</title>
        <authorList>
            <person name="Han S."/>
        </authorList>
    </citation>
    <scope>NUCLEOTIDE SEQUENCE [LARGE SCALE GENOMIC DNA]</scope>
    <source>
        <strain evidence="5 6">GX10</strain>
    </source>
</reference>
<dbReference type="KEGG" id="srub:C2R22_10600"/>
<dbReference type="SUPFAM" id="SSF54665">
    <property type="entry name" value="CO dehydrogenase molybdoprotein N-domain-like"/>
    <property type="match status" value="1"/>
</dbReference>
<dbReference type="Proteomes" id="UP000236584">
    <property type="component" value="Chromosome"/>
</dbReference>
<gene>
    <name evidence="5" type="ORF">C2R22_10600</name>
</gene>
<dbReference type="Gene3D" id="3.30.365.10">
    <property type="entry name" value="Aldehyde oxidase/xanthine dehydrogenase, molybdopterin binding domain"/>
    <property type="match status" value="4"/>
</dbReference>
<evidence type="ECO:0000256" key="2">
    <source>
        <dbReference type="ARBA" id="ARBA00023002"/>
    </source>
</evidence>
<keyword evidence="6" id="KW-1185">Reference proteome</keyword>
<evidence type="ECO:0000259" key="4">
    <source>
        <dbReference type="SMART" id="SM01008"/>
    </source>
</evidence>
<feature type="compositionally biased region" description="Basic and acidic residues" evidence="3">
    <location>
        <begin position="1"/>
        <end position="12"/>
    </location>
</feature>
<dbReference type="GO" id="GO:0016491">
    <property type="term" value="F:oxidoreductase activity"/>
    <property type="evidence" value="ECO:0007669"/>
    <property type="project" value="UniProtKB-KW"/>
</dbReference>
<sequence length="800" mass="85025">MSTDETAKRDSEPTGTTSGSGTGVGASVRRVEDRRFLTGTARYTDDLRVPDAAHLAIVRSQHAHARVTDIDTTAAEALDGVLAVVTPETMDASRLPTPSRLPIIPGPGISTAEHLNCPVITDGTVRHQGEPVAVVVASDRYAARDGVSAVDVSYEKLDTAVTLDDALADDAPAIHDGTPDNVAFEWEYGDGDAMDDVFAAAAHTVSVDIGNQRIVQNPIEPRAAIAEFDPGTGELRLQSTTQIPHKLRRDLSAALDYPESKISVVAPDMGGGFGSRCVPYPEEALVAWTAMHLERPVRWQGTRTSNYASDIQGRGVTTEGTLAVDDEGHIQGFRVDLVDDMGAYLSAFAPGIAITCLNVMTGQYDIPAVHYHVRGVMTNTTPSDAYRGVIETELIHTLERLVDRAAAAVGVDPAEFRRRNFVPPDAFPYETAAGGTYDSGDYEPALDEALDLVDYEELRARQAEWREEGRYLGIGIGAWIEKCGFGCGGKVASWEYSNLQCHRDGGITVHVGTSNHGQGHETTYAQVVSEKLGVPIDRIEIVEDDTTRVREGVGTFASRCAITAGGSIGESAEKVVEKGRHIAAHRLEAAAEDVVFEAGEFSVAGAPDRSMSLEAVAEVAHVGYDLPEGVEAGLEATSYFDPDDYSYPFGVQIAVVEVDPSTAEVSFETFVSVDDCGVQINPKIVEGQVHGGTAQGIGQALFEGAMYDDNGTLVSGSHMDYALPKSYHVPDMKTGFTVTPSPRNPLGVKGVGESGAVGGLAATVNAVEDALAPFGIGDLTPPLTGQTIWTALREARGEAD</sequence>
<organism evidence="5 6">
    <name type="scientific">Salinigranum rubrum</name>
    <dbReference type="NCBI Taxonomy" id="755307"/>
    <lineage>
        <taxon>Archaea</taxon>
        <taxon>Methanobacteriati</taxon>
        <taxon>Methanobacteriota</taxon>
        <taxon>Stenosarchaea group</taxon>
        <taxon>Halobacteria</taxon>
        <taxon>Halobacteriales</taxon>
        <taxon>Haloferacaceae</taxon>
        <taxon>Salinigranum</taxon>
    </lineage>
</organism>
<accession>A0A2I8VJG2</accession>
<dbReference type="RefSeq" id="WP_103425734.1">
    <property type="nucleotide sequence ID" value="NZ_CP026309.1"/>
</dbReference>
<name>A0A2I8VJG2_9EURY</name>
<evidence type="ECO:0000256" key="3">
    <source>
        <dbReference type="SAM" id="MobiDB-lite"/>
    </source>
</evidence>
<dbReference type="InterPro" id="IPR036856">
    <property type="entry name" value="Ald_Oxase/Xan_DH_a/b_sf"/>
</dbReference>
<feature type="region of interest" description="Disordered" evidence="3">
    <location>
        <begin position="1"/>
        <end position="27"/>
    </location>
</feature>
<dbReference type="GeneID" id="35592545"/>
<dbReference type="InterPro" id="IPR000674">
    <property type="entry name" value="Ald_Oxase/Xan_DH_a/b"/>
</dbReference>
<dbReference type="EMBL" id="CP026309">
    <property type="protein sequence ID" value="AUV82045.1"/>
    <property type="molecule type" value="Genomic_DNA"/>
</dbReference>
<dbReference type="PANTHER" id="PTHR11908">
    <property type="entry name" value="XANTHINE DEHYDROGENASE"/>
    <property type="match status" value="1"/>
</dbReference>
<dbReference type="Gene3D" id="3.90.1170.50">
    <property type="entry name" value="Aldehyde oxidase/xanthine dehydrogenase, a/b hammerhead"/>
    <property type="match status" value="1"/>
</dbReference>
<proteinExistence type="predicted"/>
<feature type="domain" description="Aldehyde oxidase/xanthine dehydrogenase a/b hammerhead" evidence="4">
    <location>
        <begin position="38"/>
        <end position="158"/>
    </location>
</feature>
<keyword evidence="2" id="KW-0560">Oxidoreductase</keyword>
<dbReference type="GO" id="GO:0005506">
    <property type="term" value="F:iron ion binding"/>
    <property type="evidence" value="ECO:0007669"/>
    <property type="project" value="InterPro"/>
</dbReference>
<dbReference type="InterPro" id="IPR016208">
    <property type="entry name" value="Ald_Oxase/xanthine_DH-like"/>
</dbReference>
<dbReference type="InterPro" id="IPR037165">
    <property type="entry name" value="AldOxase/xan_DH_Mopterin-bd_sf"/>
</dbReference>